<feature type="transmembrane region" description="Helical" evidence="1">
    <location>
        <begin position="304"/>
        <end position="323"/>
    </location>
</feature>
<feature type="transmembrane region" description="Helical" evidence="1">
    <location>
        <begin position="141"/>
        <end position="166"/>
    </location>
</feature>
<keyword evidence="3" id="KW-1185">Reference proteome</keyword>
<dbReference type="Proteomes" id="UP001501000">
    <property type="component" value="Unassembled WGS sequence"/>
</dbReference>
<feature type="transmembrane region" description="Helical" evidence="1">
    <location>
        <begin position="265"/>
        <end position="284"/>
    </location>
</feature>
<evidence type="ECO:0000313" key="2">
    <source>
        <dbReference type="EMBL" id="GAA3909868.1"/>
    </source>
</evidence>
<organism evidence="2 3">
    <name type="scientific">Streptomyces gulbargensis</name>
    <dbReference type="NCBI Taxonomy" id="364901"/>
    <lineage>
        <taxon>Bacteria</taxon>
        <taxon>Bacillati</taxon>
        <taxon>Actinomycetota</taxon>
        <taxon>Actinomycetes</taxon>
        <taxon>Kitasatosporales</taxon>
        <taxon>Streptomycetaceae</taxon>
        <taxon>Streptomyces</taxon>
    </lineage>
</organism>
<reference evidence="3" key="1">
    <citation type="journal article" date="2019" name="Int. J. Syst. Evol. Microbiol.">
        <title>The Global Catalogue of Microorganisms (GCM) 10K type strain sequencing project: providing services to taxonomists for standard genome sequencing and annotation.</title>
        <authorList>
            <consortium name="The Broad Institute Genomics Platform"/>
            <consortium name="The Broad Institute Genome Sequencing Center for Infectious Disease"/>
            <person name="Wu L."/>
            <person name="Ma J."/>
        </authorList>
    </citation>
    <scope>NUCLEOTIDE SEQUENCE [LARGE SCALE GENOMIC DNA]</scope>
    <source>
        <strain evidence="3">JCM 16956</strain>
    </source>
</reference>
<name>A0ABP7M0H8_9ACTN</name>
<comment type="caution">
    <text evidence="2">The sequence shown here is derived from an EMBL/GenBank/DDBJ whole genome shotgun (WGS) entry which is preliminary data.</text>
</comment>
<feature type="transmembrane region" description="Helical" evidence="1">
    <location>
        <begin position="101"/>
        <end position="121"/>
    </location>
</feature>
<keyword evidence="1" id="KW-0472">Membrane</keyword>
<protein>
    <recommendedName>
        <fullName evidence="4">Aromatic ring-opening dioxygenase LigA</fullName>
    </recommendedName>
</protein>
<dbReference type="EMBL" id="BAABAJ010000005">
    <property type="protein sequence ID" value="GAA3909868.1"/>
    <property type="molecule type" value="Genomic_DNA"/>
</dbReference>
<feature type="transmembrane region" description="Helical" evidence="1">
    <location>
        <begin position="23"/>
        <end position="44"/>
    </location>
</feature>
<keyword evidence="1" id="KW-1133">Transmembrane helix</keyword>
<evidence type="ECO:0008006" key="4">
    <source>
        <dbReference type="Google" id="ProtNLM"/>
    </source>
</evidence>
<keyword evidence="1" id="KW-0812">Transmembrane</keyword>
<accession>A0ABP7M0H8</accession>
<gene>
    <name evidence="2" type="ORF">GCM10022244_19860</name>
</gene>
<proteinExistence type="predicted"/>
<feature type="transmembrane region" description="Helical" evidence="1">
    <location>
        <begin position="235"/>
        <end position="253"/>
    </location>
</feature>
<evidence type="ECO:0000313" key="3">
    <source>
        <dbReference type="Proteomes" id="UP001501000"/>
    </source>
</evidence>
<evidence type="ECO:0000256" key="1">
    <source>
        <dbReference type="SAM" id="Phobius"/>
    </source>
</evidence>
<sequence>MTIPSLTPAAASSGTRPGPARRALRALAVAACVPYVSLKAVWIAGGETGIPAGSVLLENRGLLAAVNALTVAADVLVVVLALLLTQAWGRRVPAWLLTPPMWAATGLLVPIMTGCPAQLLVGLLSGDERAAAPSEPFLEPWVFTVVYGGFILQGLSLGILFALYARDRWGRVRRGRLGDLSARLGGPGVRAAAAAGALLALFPASVHLLWLCGADTGLSPAQIAGRDADFHVLEAQRFAFLVLAVTATLLLVLRRPARWRVRSTLAAAWTASAAVGCWGAYMSLVSLLPETGPDTAVTALTRLTYAGDMITGFLLAACVAVLLRRRSAEA</sequence>
<feature type="transmembrane region" description="Helical" evidence="1">
    <location>
        <begin position="64"/>
        <end position="89"/>
    </location>
</feature>
<feature type="transmembrane region" description="Helical" evidence="1">
    <location>
        <begin position="187"/>
        <end position="210"/>
    </location>
</feature>
<dbReference type="RefSeq" id="WP_345280747.1">
    <property type="nucleotide sequence ID" value="NZ_BAABAJ010000005.1"/>
</dbReference>